<dbReference type="AlphaFoldDB" id="A0A212CAH9"/>
<gene>
    <name evidence="2" type="ORF">Celaphus_00007942</name>
</gene>
<sequence>MVAGGRCLNLAIFPLLRTGIKSCFSREPVLRTLSNSGGSHSPPLFEYEHRRDPESPHSRLEKMADDIDIEAMLEAPYKKGEMCDRGGIKLLQSQPSNGNGRRSQEWHRSQEIDSGWLLAWPLGA</sequence>
<dbReference type="Proteomes" id="UP000242450">
    <property type="component" value="Chromosome 23"/>
</dbReference>
<feature type="region of interest" description="Disordered" evidence="1">
    <location>
        <begin position="33"/>
        <end position="58"/>
    </location>
</feature>
<evidence type="ECO:0000313" key="2">
    <source>
        <dbReference type="EMBL" id="OWK02998.1"/>
    </source>
</evidence>
<comment type="caution">
    <text evidence="2">The sequence shown here is derived from an EMBL/GenBank/DDBJ whole genome shotgun (WGS) entry which is preliminary data.</text>
</comment>
<protein>
    <submittedName>
        <fullName evidence="2">Uncharacterized protein</fullName>
    </submittedName>
</protein>
<dbReference type="EMBL" id="MKHE01000023">
    <property type="protein sequence ID" value="OWK02998.1"/>
    <property type="molecule type" value="Genomic_DNA"/>
</dbReference>
<accession>A0A212CAH9</accession>
<dbReference type="OrthoDB" id="10065979at2759"/>
<feature type="region of interest" description="Disordered" evidence="1">
    <location>
        <begin position="89"/>
        <end position="109"/>
    </location>
</feature>
<name>A0A212CAH9_CEREH</name>
<proteinExistence type="predicted"/>
<reference evidence="2 3" key="1">
    <citation type="journal article" date="2018" name="Mol. Genet. Genomics">
        <title>The red deer Cervus elaphus genome CerEla1.0: sequencing, annotating, genes, and chromosomes.</title>
        <authorList>
            <person name="Bana N.A."/>
            <person name="Nyiri A."/>
            <person name="Nagy J."/>
            <person name="Frank K."/>
            <person name="Nagy T."/>
            <person name="Steger V."/>
            <person name="Schiller M."/>
            <person name="Lakatos P."/>
            <person name="Sugar L."/>
            <person name="Horn P."/>
            <person name="Barta E."/>
            <person name="Orosz L."/>
        </authorList>
    </citation>
    <scope>NUCLEOTIDE SEQUENCE [LARGE SCALE GENOMIC DNA]</scope>
    <source>
        <strain evidence="2">Hungarian</strain>
    </source>
</reference>
<keyword evidence="3" id="KW-1185">Reference proteome</keyword>
<evidence type="ECO:0000256" key="1">
    <source>
        <dbReference type="SAM" id="MobiDB-lite"/>
    </source>
</evidence>
<feature type="compositionally biased region" description="Basic and acidic residues" evidence="1">
    <location>
        <begin position="46"/>
        <end position="58"/>
    </location>
</feature>
<organism evidence="2 3">
    <name type="scientific">Cervus elaphus hippelaphus</name>
    <name type="common">European red deer</name>
    <dbReference type="NCBI Taxonomy" id="46360"/>
    <lineage>
        <taxon>Eukaryota</taxon>
        <taxon>Metazoa</taxon>
        <taxon>Chordata</taxon>
        <taxon>Craniata</taxon>
        <taxon>Vertebrata</taxon>
        <taxon>Euteleostomi</taxon>
        <taxon>Mammalia</taxon>
        <taxon>Eutheria</taxon>
        <taxon>Laurasiatheria</taxon>
        <taxon>Artiodactyla</taxon>
        <taxon>Ruminantia</taxon>
        <taxon>Pecora</taxon>
        <taxon>Cervidae</taxon>
        <taxon>Cervinae</taxon>
        <taxon>Cervus</taxon>
    </lineage>
</organism>
<feature type="compositionally biased region" description="Polar residues" evidence="1">
    <location>
        <begin position="91"/>
        <end position="101"/>
    </location>
</feature>
<evidence type="ECO:0000313" key="3">
    <source>
        <dbReference type="Proteomes" id="UP000242450"/>
    </source>
</evidence>